<name>A0A834HIV9_RHOSS</name>
<comment type="caution">
    <text evidence="3">The sequence shown here is derived from an EMBL/GenBank/DDBJ whole genome shotgun (WGS) entry which is preliminary data.</text>
</comment>
<proteinExistence type="predicted"/>
<feature type="coiled-coil region" evidence="1">
    <location>
        <begin position="102"/>
        <end position="150"/>
    </location>
</feature>
<evidence type="ECO:0000313" key="3">
    <source>
        <dbReference type="EMBL" id="KAF7153171.1"/>
    </source>
</evidence>
<feature type="region of interest" description="Disordered" evidence="2">
    <location>
        <begin position="16"/>
        <end position="57"/>
    </location>
</feature>
<sequence>MSREALLINNEKRGRAAEDLGGCSTSERLSTSPSRKGPCLTREGKRDQPRPKDRGGAGLAVTLLRGLALPRVVDQVPANLIPGLGEMCSHLVQAGQAALKAYDKATKQIKDSEAEKEKLRGKLVNARAAAEAAEVEVKRMREERNKSSRLLMLRGADGMAGVMVIQLESGFLKQLPEPTVSDLELPYTEEECLPLPPEDDDEEMIEADQQWERIEESADEAGNRDGSARAHDKVVGDEHVQGHVQID</sequence>
<evidence type="ECO:0000313" key="4">
    <source>
        <dbReference type="Proteomes" id="UP000626092"/>
    </source>
</evidence>
<organism evidence="3 4">
    <name type="scientific">Rhododendron simsii</name>
    <name type="common">Sims's rhododendron</name>
    <dbReference type="NCBI Taxonomy" id="118357"/>
    <lineage>
        <taxon>Eukaryota</taxon>
        <taxon>Viridiplantae</taxon>
        <taxon>Streptophyta</taxon>
        <taxon>Embryophyta</taxon>
        <taxon>Tracheophyta</taxon>
        <taxon>Spermatophyta</taxon>
        <taxon>Magnoliopsida</taxon>
        <taxon>eudicotyledons</taxon>
        <taxon>Gunneridae</taxon>
        <taxon>Pentapetalae</taxon>
        <taxon>asterids</taxon>
        <taxon>Ericales</taxon>
        <taxon>Ericaceae</taxon>
        <taxon>Ericoideae</taxon>
        <taxon>Rhodoreae</taxon>
        <taxon>Rhododendron</taxon>
    </lineage>
</organism>
<feature type="compositionally biased region" description="Basic and acidic residues" evidence="2">
    <location>
        <begin position="42"/>
        <end position="55"/>
    </location>
</feature>
<gene>
    <name evidence="3" type="ORF">RHSIM_Rhsim01G0167400</name>
</gene>
<evidence type="ECO:0000256" key="1">
    <source>
        <dbReference type="SAM" id="Coils"/>
    </source>
</evidence>
<evidence type="ECO:0000256" key="2">
    <source>
        <dbReference type="SAM" id="MobiDB-lite"/>
    </source>
</evidence>
<reference evidence="3" key="1">
    <citation type="submission" date="2019-11" db="EMBL/GenBank/DDBJ databases">
        <authorList>
            <person name="Liu Y."/>
            <person name="Hou J."/>
            <person name="Li T.-Q."/>
            <person name="Guan C.-H."/>
            <person name="Wu X."/>
            <person name="Wu H.-Z."/>
            <person name="Ling F."/>
            <person name="Zhang R."/>
            <person name="Shi X.-G."/>
            <person name="Ren J.-P."/>
            <person name="Chen E.-F."/>
            <person name="Sun J.-M."/>
        </authorList>
    </citation>
    <scope>NUCLEOTIDE SEQUENCE</scope>
    <source>
        <strain evidence="3">Adult_tree_wgs_1</strain>
        <tissue evidence="3">Leaves</tissue>
    </source>
</reference>
<accession>A0A834HIV9</accession>
<protein>
    <submittedName>
        <fullName evidence="3">Uncharacterized protein</fullName>
    </submittedName>
</protein>
<dbReference type="EMBL" id="WJXA01000001">
    <property type="protein sequence ID" value="KAF7153171.1"/>
    <property type="molecule type" value="Genomic_DNA"/>
</dbReference>
<keyword evidence="4" id="KW-1185">Reference proteome</keyword>
<feature type="compositionally biased region" description="Polar residues" evidence="2">
    <location>
        <begin position="23"/>
        <end position="34"/>
    </location>
</feature>
<keyword evidence="1" id="KW-0175">Coiled coil</keyword>
<dbReference type="Proteomes" id="UP000626092">
    <property type="component" value="Unassembled WGS sequence"/>
</dbReference>
<dbReference type="AlphaFoldDB" id="A0A834HIV9"/>
<feature type="region of interest" description="Disordered" evidence="2">
    <location>
        <begin position="212"/>
        <end position="247"/>
    </location>
</feature>